<protein>
    <submittedName>
        <fullName evidence="2">Uncharacterized protein</fullName>
    </submittedName>
</protein>
<proteinExistence type="predicted"/>
<dbReference type="Proteomes" id="UP001163850">
    <property type="component" value="Unassembled WGS sequence"/>
</dbReference>
<evidence type="ECO:0000256" key="1">
    <source>
        <dbReference type="SAM" id="Phobius"/>
    </source>
</evidence>
<organism evidence="2 3">
    <name type="scientific">Lentinula detonsa</name>
    <dbReference type="NCBI Taxonomy" id="2804962"/>
    <lineage>
        <taxon>Eukaryota</taxon>
        <taxon>Fungi</taxon>
        <taxon>Dikarya</taxon>
        <taxon>Basidiomycota</taxon>
        <taxon>Agaricomycotina</taxon>
        <taxon>Agaricomycetes</taxon>
        <taxon>Agaricomycetidae</taxon>
        <taxon>Agaricales</taxon>
        <taxon>Marasmiineae</taxon>
        <taxon>Omphalotaceae</taxon>
        <taxon>Lentinula</taxon>
    </lineage>
</organism>
<evidence type="ECO:0000313" key="3">
    <source>
        <dbReference type="Proteomes" id="UP001163850"/>
    </source>
</evidence>
<dbReference type="EMBL" id="MU801914">
    <property type="protein sequence ID" value="KAJ3988047.1"/>
    <property type="molecule type" value="Genomic_DNA"/>
</dbReference>
<keyword evidence="1" id="KW-1133">Transmembrane helix</keyword>
<feature type="transmembrane region" description="Helical" evidence="1">
    <location>
        <begin position="12"/>
        <end position="34"/>
    </location>
</feature>
<keyword evidence="1" id="KW-0472">Membrane</keyword>
<name>A0AA38UXE3_9AGAR</name>
<reference evidence="2" key="1">
    <citation type="submission" date="2022-08" db="EMBL/GenBank/DDBJ databases">
        <authorList>
            <consortium name="DOE Joint Genome Institute"/>
            <person name="Min B."/>
            <person name="Riley R."/>
            <person name="Sierra-Patev S."/>
            <person name="Naranjo-Ortiz M."/>
            <person name="Looney B."/>
            <person name="Konkel Z."/>
            <person name="Slot J.C."/>
            <person name="Sakamoto Y."/>
            <person name="Steenwyk J.L."/>
            <person name="Rokas A."/>
            <person name="Carro J."/>
            <person name="Camarero S."/>
            <person name="Ferreira P."/>
            <person name="Molpeceres G."/>
            <person name="Ruiz-Duenas F.J."/>
            <person name="Serrano A."/>
            <person name="Henrissat B."/>
            <person name="Drula E."/>
            <person name="Hughes K.W."/>
            <person name="Mata J.L."/>
            <person name="Ishikawa N.K."/>
            <person name="Vargas-Isla R."/>
            <person name="Ushijima S."/>
            <person name="Smith C.A."/>
            <person name="Ahrendt S."/>
            <person name="Andreopoulos W."/>
            <person name="He G."/>
            <person name="Labutti K."/>
            <person name="Lipzen A."/>
            <person name="Ng V."/>
            <person name="Sandor L."/>
            <person name="Barry K."/>
            <person name="Martinez A.T."/>
            <person name="Xiao Y."/>
            <person name="Gibbons J.G."/>
            <person name="Terashima K."/>
            <person name="Hibbett D.S."/>
            <person name="Grigoriev I.V."/>
        </authorList>
    </citation>
    <scope>NUCLEOTIDE SEQUENCE</scope>
    <source>
        <strain evidence="2">TFB7829</strain>
    </source>
</reference>
<keyword evidence="1" id="KW-0812">Transmembrane</keyword>
<sequence>MQFRRSGTGLHLKGFIFTVMLGLISLVHVVALPLDIRSMDLSELVRRDNMWSTRVYILTPFPVVDKEKIEQIQTSTQNLVDITTRIQTEIRASIKIDTTFKVIALRDVMKLAQLGRFVKDAAYFPGDKGKNVEPLELDDPKYLNADLGIKINWDGYDYKLTSYGGIYLHPNNTISVYFAFPLPETIDIVKYGCARVETFDLVSSSPCSSYLFIDCFSDQKIFCSLMNQTLNDEQCRSELVPSVVGLCSYR</sequence>
<comment type="caution">
    <text evidence="2">The sequence shown here is derived from an EMBL/GenBank/DDBJ whole genome shotgun (WGS) entry which is preliminary data.</text>
</comment>
<gene>
    <name evidence="2" type="ORF">F5890DRAFT_1493920</name>
</gene>
<evidence type="ECO:0000313" key="2">
    <source>
        <dbReference type="EMBL" id="KAJ3988047.1"/>
    </source>
</evidence>
<dbReference type="AlphaFoldDB" id="A0AA38UXE3"/>
<accession>A0AA38UXE3</accession>